<dbReference type="Proteomes" id="UP000298663">
    <property type="component" value="Unassembled WGS sequence"/>
</dbReference>
<evidence type="ECO:0000313" key="8">
    <source>
        <dbReference type="EMBL" id="TKR82397.1"/>
    </source>
</evidence>
<proteinExistence type="inferred from homology"/>
<dbReference type="GO" id="GO:0000930">
    <property type="term" value="C:gamma-tubulin complex"/>
    <property type="evidence" value="ECO:0007669"/>
    <property type="project" value="TreeGrafter"/>
</dbReference>
<dbReference type="InterPro" id="IPR007259">
    <property type="entry name" value="GCP"/>
</dbReference>
<dbReference type="GO" id="GO:0031122">
    <property type="term" value="P:cytoplasmic microtubule organization"/>
    <property type="evidence" value="ECO:0007669"/>
    <property type="project" value="TreeGrafter"/>
</dbReference>
<dbReference type="GO" id="GO:0000278">
    <property type="term" value="P:mitotic cell cycle"/>
    <property type="evidence" value="ECO:0007669"/>
    <property type="project" value="TreeGrafter"/>
</dbReference>
<accession>A0A4U5NH31</accession>
<dbReference type="InterPro" id="IPR040457">
    <property type="entry name" value="GCP_C"/>
</dbReference>
<keyword evidence="4 5" id="KW-0206">Cytoskeleton</keyword>
<evidence type="ECO:0000256" key="4">
    <source>
        <dbReference type="ARBA" id="ARBA00023212"/>
    </source>
</evidence>
<comment type="subcellular location">
    <subcellularLocation>
        <location evidence="5">Cytoplasm</location>
        <location evidence="5">Cytoskeleton</location>
        <location evidence="5">Microtubule organizing center</location>
    </subcellularLocation>
</comment>
<dbReference type="GO" id="GO:0005874">
    <property type="term" value="C:microtubule"/>
    <property type="evidence" value="ECO:0007669"/>
    <property type="project" value="UniProtKB-KW"/>
</dbReference>
<evidence type="ECO:0000313" key="9">
    <source>
        <dbReference type="Proteomes" id="UP000298663"/>
    </source>
</evidence>
<evidence type="ECO:0000256" key="3">
    <source>
        <dbReference type="ARBA" id="ARBA00022701"/>
    </source>
</evidence>
<feature type="domain" description="Gamma tubulin complex component protein N-terminal" evidence="7">
    <location>
        <begin position="233"/>
        <end position="536"/>
    </location>
</feature>
<dbReference type="GO" id="GO:0051011">
    <property type="term" value="F:microtubule minus-end binding"/>
    <property type="evidence" value="ECO:0007669"/>
    <property type="project" value="TreeGrafter"/>
</dbReference>
<name>A0A4U5NH31_STECR</name>
<organism evidence="8 9">
    <name type="scientific">Steinernema carpocapsae</name>
    <name type="common">Entomopathogenic nematode</name>
    <dbReference type="NCBI Taxonomy" id="34508"/>
    <lineage>
        <taxon>Eukaryota</taxon>
        <taxon>Metazoa</taxon>
        <taxon>Ecdysozoa</taxon>
        <taxon>Nematoda</taxon>
        <taxon>Chromadorea</taxon>
        <taxon>Rhabditida</taxon>
        <taxon>Tylenchina</taxon>
        <taxon>Panagrolaimomorpha</taxon>
        <taxon>Strongyloidoidea</taxon>
        <taxon>Steinernematidae</taxon>
        <taxon>Steinernema</taxon>
    </lineage>
</organism>
<protein>
    <recommendedName>
        <fullName evidence="5">Gamma-tubulin complex component</fullName>
    </recommendedName>
</protein>
<dbReference type="GO" id="GO:0051321">
    <property type="term" value="P:meiotic cell cycle"/>
    <property type="evidence" value="ECO:0007669"/>
    <property type="project" value="TreeGrafter"/>
</dbReference>
<reference evidence="8 9" key="2">
    <citation type="journal article" date="2019" name="G3 (Bethesda)">
        <title>Hybrid Assembly of the Genome of the Entomopathogenic Nematode Steinernema carpocapsae Identifies the X-Chromosome.</title>
        <authorList>
            <person name="Serra L."/>
            <person name="Macchietto M."/>
            <person name="Macias-Munoz A."/>
            <person name="McGill C.J."/>
            <person name="Rodriguez I.M."/>
            <person name="Rodriguez B."/>
            <person name="Murad R."/>
            <person name="Mortazavi A."/>
        </authorList>
    </citation>
    <scope>NUCLEOTIDE SEQUENCE [LARGE SCALE GENOMIC DNA]</scope>
    <source>
        <strain evidence="8 9">ALL</strain>
    </source>
</reference>
<dbReference type="InterPro" id="IPR042241">
    <property type="entry name" value="GCP_C_sf"/>
</dbReference>
<keyword evidence="9" id="KW-1185">Reference proteome</keyword>
<dbReference type="GO" id="GO:0051225">
    <property type="term" value="P:spindle assembly"/>
    <property type="evidence" value="ECO:0007669"/>
    <property type="project" value="TreeGrafter"/>
</dbReference>
<dbReference type="Pfam" id="PF04130">
    <property type="entry name" value="GCP_C_terminal"/>
    <property type="match status" value="1"/>
</dbReference>
<dbReference type="GO" id="GO:0007020">
    <property type="term" value="P:microtubule nucleation"/>
    <property type="evidence" value="ECO:0007669"/>
    <property type="project" value="InterPro"/>
</dbReference>
<dbReference type="Pfam" id="PF17681">
    <property type="entry name" value="GCP_N_terminal"/>
    <property type="match status" value="1"/>
</dbReference>
<reference evidence="8 9" key="1">
    <citation type="journal article" date="2015" name="Genome Biol.">
        <title>Comparative genomics of Steinernema reveals deeply conserved gene regulatory networks.</title>
        <authorList>
            <person name="Dillman A.R."/>
            <person name="Macchietto M."/>
            <person name="Porter C.F."/>
            <person name="Rogers A."/>
            <person name="Williams B."/>
            <person name="Antoshechkin I."/>
            <person name="Lee M.M."/>
            <person name="Goodwin Z."/>
            <person name="Lu X."/>
            <person name="Lewis E.E."/>
            <person name="Goodrich-Blair H."/>
            <person name="Stock S.P."/>
            <person name="Adams B.J."/>
            <person name="Sternberg P.W."/>
            <person name="Mortazavi A."/>
        </authorList>
    </citation>
    <scope>NUCLEOTIDE SEQUENCE [LARGE SCALE GENOMIC DNA]</scope>
    <source>
        <strain evidence="8 9">ALL</strain>
    </source>
</reference>
<keyword evidence="3 5" id="KW-0493">Microtubule</keyword>
<dbReference type="InterPro" id="IPR041470">
    <property type="entry name" value="GCP_N"/>
</dbReference>
<comment type="caution">
    <text evidence="8">The sequence shown here is derived from an EMBL/GenBank/DDBJ whole genome shotgun (WGS) entry which is preliminary data.</text>
</comment>
<dbReference type="STRING" id="34508.A0A4U5NH31"/>
<dbReference type="GO" id="GO:0000922">
    <property type="term" value="C:spindle pole"/>
    <property type="evidence" value="ECO:0007669"/>
    <property type="project" value="InterPro"/>
</dbReference>
<dbReference type="Gene3D" id="1.20.120.1900">
    <property type="entry name" value="Gamma-tubulin complex, C-terminal domain"/>
    <property type="match status" value="1"/>
</dbReference>
<keyword evidence="2 5" id="KW-0963">Cytoplasm</keyword>
<dbReference type="PANTHER" id="PTHR19302">
    <property type="entry name" value="GAMMA TUBULIN COMPLEX PROTEIN"/>
    <property type="match status" value="1"/>
</dbReference>
<dbReference type="AlphaFoldDB" id="A0A4U5NH31"/>
<evidence type="ECO:0000256" key="5">
    <source>
        <dbReference type="RuleBase" id="RU363050"/>
    </source>
</evidence>
<comment type="similarity">
    <text evidence="1 5">Belongs to the TUBGCP family.</text>
</comment>
<evidence type="ECO:0000256" key="2">
    <source>
        <dbReference type="ARBA" id="ARBA00022490"/>
    </source>
</evidence>
<dbReference type="EMBL" id="AZBU02000004">
    <property type="protein sequence ID" value="TKR82397.1"/>
    <property type="molecule type" value="Genomic_DNA"/>
</dbReference>
<evidence type="ECO:0000259" key="6">
    <source>
        <dbReference type="Pfam" id="PF04130"/>
    </source>
</evidence>
<gene>
    <name evidence="8" type="ORF">L596_016128</name>
</gene>
<evidence type="ECO:0000256" key="1">
    <source>
        <dbReference type="ARBA" id="ARBA00010337"/>
    </source>
</evidence>
<dbReference type="GO" id="GO:0043015">
    <property type="term" value="F:gamma-tubulin binding"/>
    <property type="evidence" value="ECO:0007669"/>
    <property type="project" value="InterPro"/>
</dbReference>
<feature type="domain" description="Gamma tubulin complex component C-terminal" evidence="6">
    <location>
        <begin position="547"/>
        <end position="853"/>
    </location>
</feature>
<sequence>MTGRAYPKVTLRIVSDMNPENDDLAISRIIPELCNLLTLDSKDIYRSWELSKGQMMPGGTFSNMVDKFLKKCEVKTGFMQRYEVVEKATKEPRRVLLFLINLKIAVDQKTDDQANPVTPANKSILRTSRVNGDFVDVRTDPVMQLAFAMFSRFSKLLSSENKENDESEPRTLERYERRRDLLSPIAMSTPMQKPKVQFNIEQITYHSPAPSVASSGSGEHEPAYKPIEIPEVVRQVLDAFNGHMGSLFLYTERGHIIEASQTLKRGLFEHKPNVKMQLREILYVAGIAKQLQGRVKGEYGMDVMARAFYFAVQDCCIAPFKESVTQLYQKFRDDPKSVHMIHLKFFAMKWGPRLQNVVDWINAAEERLNQGPRERRCGMQLLTDIIDPVLCCTPSITWHFERAEEISKRMYKCFHELIKNWLLNGELNEFNEEFMIYCDCSVSNDQAWNRRFKIYDALVPGLLLQYHMLTEKILSIGKAMWFLKESKNQHLYSSQWDEHCRLVAKIEPHYYFTSSDLHVLADILERLEEMGNSVLLEDLMEKYHFADHIHALKTHFMLTNVDFAVKLYEQMKYVIATKPSFGLHDAHAALRSAIESSGSWDYPFERCLSLSMSETLKNKFSDITLADMKFNFLYSPAAEFPIVRLILFNSLHRYNFIFFFTWNIFATRYTSINMTLEHTRLCKDLWRQGVPPEFCEGREQLKTLLNEFSLGFFTMNKFTAQLTFYVDQVVTKCSEEFICDLKEARSLDGVIKLHRAYIDEIFCNLCLDTSPLSPRIRKIIGCIGNFCKTYDAFTKQYGEEQERCSQIAETMTTCDETMVFELEEEDLRHDQSVGDIAMTFRKQIEELLKEYFEEVSNLKTLDLSNNPQHNELVRLLAHSH</sequence>
<evidence type="ECO:0000259" key="7">
    <source>
        <dbReference type="Pfam" id="PF17681"/>
    </source>
</evidence>
<dbReference type="OrthoDB" id="5860513at2759"/>